<name>A0AAD8KRX6_TARER</name>
<evidence type="ECO:0000313" key="2">
    <source>
        <dbReference type="Proteomes" id="UP001229421"/>
    </source>
</evidence>
<organism evidence="1 2">
    <name type="scientific">Tagetes erecta</name>
    <name type="common">African marigold</name>
    <dbReference type="NCBI Taxonomy" id="13708"/>
    <lineage>
        <taxon>Eukaryota</taxon>
        <taxon>Viridiplantae</taxon>
        <taxon>Streptophyta</taxon>
        <taxon>Embryophyta</taxon>
        <taxon>Tracheophyta</taxon>
        <taxon>Spermatophyta</taxon>
        <taxon>Magnoliopsida</taxon>
        <taxon>eudicotyledons</taxon>
        <taxon>Gunneridae</taxon>
        <taxon>Pentapetalae</taxon>
        <taxon>asterids</taxon>
        <taxon>campanulids</taxon>
        <taxon>Asterales</taxon>
        <taxon>Asteraceae</taxon>
        <taxon>Asteroideae</taxon>
        <taxon>Heliantheae alliance</taxon>
        <taxon>Tageteae</taxon>
        <taxon>Tagetes</taxon>
    </lineage>
</organism>
<evidence type="ECO:0000313" key="1">
    <source>
        <dbReference type="EMBL" id="KAK1427957.1"/>
    </source>
</evidence>
<accession>A0AAD8KRX6</accession>
<gene>
    <name evidence="1" type="ORF">QVD17_16730</name>
</gene>
<reference evidence="1" key="1">
    <citation type="journal article" date="2023" name="bioRxiv">
        <title>Improved chromosome-level genome assembly for marigold (Tagetes erecta).</title>
        <authorList>
            <person name="Jiang F."/>
            <person name="Yuan L."/>
            <person name="Wang S."/>
            <person name="Wang H."/>
            <person name="Xu D."/>
            <person name="Wang A."/>
            <person name="Fan W."/>
        </authorList>
    </citation>
    <scope>NUCLEOTIDE SEQUENCE</scope>
    <source>
        <strain evidence="1">WSJ</strain>
        <tissue evidence="1">Leaf</tissue>
    </source>
</reference>
<dbReference type="EMBL" id="JAUHHV010000004">
    <property type="protein sequence ID" value="KAK1427957.1"/>
    <property type="molecule type" value="Genomic_DNA"/>
</dbReference>
<dbReference type="Proteomes" id="UP001229421">
    <property type="component" value="Unassembled WGS sequence"/>
</dbReference>
<keyword evidence="2" id="KW-1185">Reference proteome</keyword>
<sequence>MKSAKFESTGLTGGDSLPVLQSLPILLLIKKDNEILTGLSTQLEKKLEDLQQIVSNPSSILSYLVGLMAAKGENSGGAAGGTSSEW</sequence>
<dbReference type="AlphaFoldDB" id="A0AAD8KRX6"/>
<protein>
    <submittedName>
        <fullName evidence="1">Uncharacterized protein</fullName>
    </submittedName>
</protein>
<proteinExistence type="predicted"/>
<comment type="caution">
    <text evidence="1">The sequence shown here is derived from an EMBL/GenBank/DDBJ whole genome shotgun (WGS) entry which is preliminary data.</text>
</comment>